<name>A0A533I8D5_PARDE</name>
<protein>
    <submittedName>
        <fullName evidence="2">DUF454 domain-containing protein</fullName>
    </submittedName>
</protein>
<keyword evidence="1" id="KW-0472">Membrane</keyword>
<evidence type="ECO:0000313" key="3">
    <source>
        <dbReference type="Proteomes" id="UP000315344"/>
    </source>
</evidence>
<reference evidence="2 3" key="1">
    <citation type="journal article" date="2017" name="Nat. Commun.">
        <title>In situ click chemistry generation of cyclooxygenase-2 inhibitors.</title>
        <authorList>
            <person name="Bhardwaj A."/>
            <person name="Kaur J."/>
            <person name="Wuest M."/>
            <person name="Wuest F."/>
        </authorList>
    </citation>
    <scope>NUCLEOTIDE SEQUENCE [LARGE SCALE GENOMIC DNA]</scope>
    <source>
        <strain evidence="2">S2_012_000_R3_94</strain>
    </source>
</reference>
<evidence type="ECO:0000256" key="1">
    <source>
        <dbReference type="SAM" id="Phobius"/>
    </source>
</evidence>
<dbReference type="PIRSF" id="PIRSF016789">
    <property type="entry name" value="DUF454"/>
    <property type="match status" value="1"/>
</dbReference>
<comment type="caution">
    <text evidence="2">The sequence shown here is derived from an EMBL/GenBank/DDBJ whole genome shotgun (WGS) entry which is preliminary data.</text>
</comment>
<proteinExistence type="predicted"/>
<dbReference type="EMBL" id="VAFL01000006">
    <property type="protein sequence ID" value="TKW66777.1"/>
    <property type="molecule type" value="Genomic_DNA"/>
</dbReference>
<feature type="transmembrane region" description="Helical" evidence="1">
    <location>
        <begin position="96"/>
        <end position="114"/>
    </location>
</feature>
<keyword evidence="1" id="KW-0812">Transmembrane</keyword>
<evidence type="ECO:0000313" key="2">
    <source>
        <dbReference type="EMBL" id="TKW66777.1"/>
    </source>
</evidence>
<dbReference type="InterPro" id="IPR007401">
    <property type="entry name" value="DUF454"/>
</dbReference>
<accession>A0A533I8D5</accession>
<dbReference type="PANTHER" id="PTHR35813:SF1">
    <property type="entry name" value="INNER MEMBRANE PROTEIN YBAN"/>
    <property type="match status" value="1"/>
</dbReference>
<dbReference type="Pfam" id="PF04304">
    <property type="entry name" value="DUF454"/>
    <property type="match status" value="1"/>
</dbReference>
<organism evidence="2 3">
    <name type="scientific">Paracoccus denitrificans</name>
    <dbReference type="NCBI Taxonomy" id="266"/>
    <lineage>
        <taxon>Bacteria</taxon>
        <taxon>Pseudomonadati</taxon>
        <taxon>Pseudomonadota</taxon>
        <taxon>Alphaproteobacteria</taxon>
        <taxon>Rhodobacterales</taxon>
        <taxon>Paracoccaceae</taxon>
        <taxon>Paracoccus</taxon>
    </lineage>
</organism>
<sequence length="118" mass="13095">MTRIIWLSVGWIAVGLAFVGLILPIIPTVPFLLVALWAFGRSSERLRQRLLSHPVFGRDIREWQERGAIRRPAKIWASLAMAFSILLSLWVGLPAVVVAIQGAILLSVAVFIVTRPEA</sequence>
<dbReference type="AlphaFoldDB" id="A0A533I8D5"/>
<gene>
    <name evidence="2" type="ORF">DI616_09830</name>
</gene>
<feature type="transmembrane region" description="Helical" evidence="1">
    <location>
        <begin position="12"/>
        <end position="39"/>
    </location>
</feature>
<dbReference type="PANTHER" id="PTHR35813">
    <property type="entry name" value="INNER MEMBRANE PROTEIN YBAN"/>
    <property type="match status" value="1"/>
</dbReference>
<keyword evidence="1" id="KW-1133">Transmembrane helix</keyword>
<dbReference type="GO" id="GO:0005886">
    <property type="term" value="C:plasma membrane"/>
    <property type="evidence" value="ECO:0007669"/>
    <property type="project" value="TreeGrafter"/>
</dbReference>
<dbReference type="Proteomes" id="UP000315344">
    <property type="component" value="Unassembled WGS sequence"/>
</dbReference>